<dbReference type="Proteomes" id="UP000440367">
    <property type="component" value="Unassembled WGS sequence"/>
</dbReference>
<evidence type="ECO:0000313" key="10">
    <source>
        <dbReference type="Proteomes" id="UP000488956"/>
    </source>
</evidence>
<evidence type="ECO:0000313" key="1">
    <source>
        <dbReference type="EMBL" id="KAE8951527.1"/>
    </source>
</evidence>
<evidence type="ECO:0000313" key="8">
    <source>
        <dbReference type="Proteomes" id="UP000440732"/>
    </source>
</evidence>
<evidence type="ECO:0000313" key="2">
    <source>
        <dbReference type="EMBL" id="KAE9054692.1"/>
    </source>
</evidence>
<dbReference type="EMBL" id="QXGD01006266">
    <property type="protein sequence ID" value="KAE9163563.1"/>
    <property type="molecule type" value="Genomic_DNA"/>
</dbReference>
<gene>
    <name evidence="5" type="ORF">PF002_g31827</name>
    <name evidence="4" type="ORF">PF005_g32755</name>
    <name evidence="3" type="ORF">PF006_g32649</name>
    <name evidence="2" type="ORF">PF010_g32426</name>
    <name evidence="1" type="ORF">PF011_g32943</name>
</gene>
<dbReference type="EMBL" id="QXFX01009392">
    <property type="protein sequence ID" value="KAE9054692.1"/>
    <property type="molecule type" value="Genomic_DNA"/>
</dbReference>
<organism evidence="4 6">
    <name type="scientific">Phytophthora fragariae</name>
    <dbReference type="NCBI Taxonomy" id="53985"/>
    <lineage>
        <taxon>Eukaryota</taxon>
        <taxon>Sar</taxon>
        <taxon>Stramenopiles</taxon>
        <taxon>Oomycota</taxon>
        <taxon>Peronosporomycetes</taxon>
        <taxon>Peronosporales</taxon>
        <taxon>Peronosporaceae</taxon>
        <taxon>Phytophthora</taxon>
    </lineage>
</organism>
<dbReference type="Proteomes" id="UP000440732">
    <property type="component" value="Unassembled WGS sequence"/>
</dbReference>
<comment type="caution">
    <text evidence="4">The sequence shown here is derived from an EMBL/GenBank/DDBJ whole genome shotgun (WGS) entry which is preliminary data.</text>
</comment>
<sequence length="101" mass="11607">MDAEILRKATKELGTTEEGLAGRTQFLAYCTLDKLITRSDDHKDWEDDEPPMLGEFNKLQWQQPARARPHGGDCYNSCLNRLRKKDEEQEGDPCKPPPTIF</sequence>
<evidence type="ECO:0000313" key="7">
    <source>
        <dbReference type="Proteomes" id="UP000440367"/>
    </source>
</evidence>
<dbReference type="Proteomes" id="UP000488956">
    <property type="component" value="Unassembled WGS sequence"/>
</dbReference>
<evidence type="ECO:0000313" key="4">
    <source>
        <dbReference type="EMBL" id="KAE9157628.1"/>
    </source>
</evidence>
<dbReference type="Proteomes" id="UP000460718">
    <property type="component" value="Unassembled WGS sequence"/>
</dbReference>
<dbReference type="EMBL" id="QXGA01009477">
    <property type="protein sequence ID" value="KAE9056550.1"/>
    <property type="molecule type" value="Genomic_DNA"/>
</dbReference>
<evidence type="ECO:0000313" key="3">
    <source>
        <dbReference type="EMBL" id="KAE9056550.1"/>
    </source>
</evidence>
<proteinExistence type="predicted"/>
<name>A0A6A3V0X1_9STRA</name>
<evidence type="ECO:0000313" key="6">
    <source>
        <dbReference type="Proteomes" id="UP000433483"/>
    </source>
</evidence>
<reference evidence="6 7" key="1">
    <citation type="submission" date="2018-08" db="EMBL/GenBank/DDBJ databases">
        <title>Genomic investigation of the strawberry pathogen Phytophthora fragariae indicates pathogenicity is determined by transcriptional variation in three key races.</title>
        <authorList>
            <person name="Adams T.M."/>
            <person name="Armitage A.D."/>
            <person name="Sobczyk M.K."/>
            <person name="Bates H.J."/>
            <person name="Dunwell J.M."/>
            <person name="Nellist C.F."/>
            <person name="Harrison R.J."/>
        </authorList>
    </citation>
    <scope>NUCLEOTIDE SEQUENCE [LARGE SCALE GENOMIC DNA]</scope>
    <source>
        <strain evidence="5 7">BC-1</strain>
        <strain evidence="4 6">NOV-27</strain>
        <strain evidence="3 8">NOV-5</strain>
        <strain evidence="2 10">ONT-3</strain>
        <strain evidence="1 9">SCRP245</strain>
    </source>
</reference>
<evidence type="ECO:0000313" key="5">
    <source>
        <dbReference type="EMBL" id="KAE9163563.1"/>
    </source>
</evidence>
<dbReference type="EMBL" id="QXGB01008686">
    <property type="protein sequence ID" value="KAE9157628.1"/>
    <property type="molecule type" value="Genomic_DNA"/>
</dbReference>
<evidence type="ECO:0000313" key="9">
    <source>
        <dbReference type="Proteomes" id="UP000460718"/>
    </source>
</evidence>
<protein>
    <submittedName>
        <fullName evidence="4">Uncharacterized protein</fullName>
    </submittedName>
</protein>
<dbReference type="Proteomes" id="UP000433483">
    <property type="component" value="Unassembled WGS sequence"/>
</dbReference>
<accession>A0A6A3V0X1</accession>
<dbReference type="EMBL" id="QXFW01011834">
    <property type="protein sequence ID" value="KAE8951527.1"/>
    <property type="molecule type" value="Genomic_DNA"/>
</dbReference>
<dbReference type="AlphaFoldDB" id="A0A6A3V0X1"/>
<keyword evidence="6" id="KW-1185">Reference proteome</keyword>